<keyword evidence="4" id="KW-0249">Electron transport</keyword>
<keyword evidence="5" id="KW-0408">Iron</keyword>
<dbReference type="PANTHER" id="PTHR30176">
    <property type="entry name" value="FERREDOXIN-TYPE PROTEIN NAPH"/>
    <property type="match status" value="1"/>
</dbReference>
<proteinExistence type="predicted"/>
<evidence type="ECO:0000313" key="9">
    <source>
        <dbReference type="EMBL" id="MPM73971.1"/>
    </source>
</evidence>
<feature type="transmembrane region" description="Helical" evidence="7">
    <location>
        <begin position="201"/>
        <end position="222"/>
    </location>
</feature>
<keyword evidence="7" id="KW-0472">Membrane</keyword>
<keyword evidence="7" id="KW-0812">Transmembrane</keyword>
<keyword evidence="6" id="KW-0411">Iron-sulfur</keyword>
<dbReference type="GO" id="GO:0046872">
    <property type="term" value="F:metal ion binding"/>
    <property type="evidence" value="ECO:0007669"/>
    <property type="project" value="UniProtKB-KW"/>
</dbReference>
<dbReference type="SUPFAM" id="SSF54862">
    <property type="entry name" value="4Fe-4S ferredoxins"/>
    <property type="match status" value="1"/>
</dbReference>
<comment type="caution">
    <text evidence="9">The sequence shown here is derived from an EMBL/GenBank/DDBJ whole genome shotgun (WGS) entry which is preliminary data.</text>
</comment>
<keyword evidence="7" id="KW-1133">Transmembrane helix</keyword>
<keyword evidence="3" id="KW-0479">Metal-binding</keyword>
<feature type="transmembrane region" description="Helical" evidence="7">
    <location>
        <begin position="54"/>
        <end position="75"/>
    </location>
</feature>
<dbReference type="PANTHER" id="PTHR30176:SF3">
    <property type="entry name" value="FERREDOXIN-TYPE PROTEIN NAPH"/>
    <property type="match status" value="1"/>
</dbReference>
<sequence>MALAILFGPVICGWICPLGTFQEWIGRLGRKIFKRKYNTFVPAKVDRLLRLLRYVVLVWVLVMTALSATLVFQAYDPYYALFSFIHGEVAIGGFVILIIIMLLALVVERPFCKYACPYGAFLGLFNRIRIFKIRRVASTCINCSACNRACPMNIDVAHKETVKDAQCISCMECTSDASCPVEKTVVFSPAKRGRHLSENKVGLLTVAILIGGILLSVAFGLWKTSSTKQPALIKSGSFAGMPNPADIRGSYTYQDVTNAFAVPVEVLLAAFQSQNGAQRLGDLEELWLANIPAGTEVGTDSVRLFVALYTGIDFEAEEGTLLPTSAIEVLEQVQKTSDPRFAELKASAVALPEGLEVAPSVGTTSVSITGKTTVQDLINAGYSFSDLEKILGKVDNKLSAVKTLAESKGLDFSAVKAEIAAL</sequence>
<feature type="transmembrane region" description="Helical" evidence="7">
    <location>
        <begin position="81"/>
        <end position="107"/>
    </location>
</feature>
<dbReference type="InterPro" id="IPR017896">
    <property type="entry name" value="4Fe4S_Fe-S-bd"/>
</dbReference>
<dbReference type="PROSITE" id="PS00198">
    <property type="entry name" value="4FE4S_FER_1"/>
    <property type="match status" value="1"/>
</dbReference>
<dbReference type="InterPro" id="IPR017900">
    <property type="entry name" value="4Fe4S_Fe_S_CS"/>
</dbReference>
<dbReference type="EMBL" id="VSSQ01025677">
    <property type="protein sequence ID" value="MPM73971.1"/>
    <property type="molecule type" value="Genomic_DNA"/>
</dbReference>
<organism evidence="9">
    <name type="scientific">bioreactor metagenome</name>
    <dbReference type="NCBI Taxonomy" id="1076179"/>
    <lineage>
        <taxon>unclassified sequences</taxon>
        <taxon>metagenomes</taxon>
        <taxon>ecological metagenomes</taxon>
    </lineage>
</organism>
<evidence type="ECO:0000259" key="8">
    <source>
        <dbReference type="PROSITE" id="PS51379"/>
    </source>
</evidence>
<dbReference type="GO" id="GO:0005886">
    <property type="term" value="C:plasma membrane"/>
    <property type="evidence" value="ECO:0007669"/>
    <property type="project" value="TreeGrafter"/>
</dbReference>
<evidence type="ECO:0000256" key="3">
    <source>
        <dbReference type="ARBA" id="ARBA00022723"/>
    </source>
</evidence>
<evidence type="ECO:0000256" key="2">
    <source>
        <dbReference type="ARBA" id="ARBA00022485"/>
    </source>
</evidence>
<dbReference type="GO" id="GO:0051539">
    <property type="term" value="F:4 iron, 4 sulfur cluster binding"/>
    <property type="evidence" value="ECO:0007669"/>
    <property type="project" value="UniProtKB-KW"/>
</dbReference>
<dbReference type="PROSITE" id="PS51379">
    <property type="entry name" value="4FE4S_FER_2"/>
    <property type="match status" value="1"/>
</dbReference>
<gene>
    <name evidence="9" type="ORF">SDC9_120956</name>
</gene>
<name>A0A645CAL1_9ZZZZ</name>
<protein>
    <recommendedName>
        <fullName evidence="8">4Fe-4S ferredoxin-type domain-containing protein</fullName>
    </recommendedName>
</protein>
<keyword evidence="2" id="KW-0004">4Fe-4S</keyword>
<dbReference type="Pfam" id="PF12801">
    <property type="entry name" value="Fer4_5"/>
    <property type="match status" value="2"/>
</dbReference>
<evidence type="ECO:0000256" key="6">
    <source>
        <dbReference type="ARBA" id="ARBA00023014"/>
    </source>
</evidence>
<keyword evidence="1" id="KW-0813">Transport</keyword>
<evidence type="ECO:0000256" key="5">
    <source>
        <dbReference type="ARBA" id="ARBA00023004"/>
    </source>
</evidence>
<feature type="domain" description="4Fe-4S ferredoxin-type" evidence="8">
    <location>
        <begin position="131"/>
        <end position="160"/>
    </location>
</feature>
<evidence type="ECO:0000256" key="1">
    <source>
        <dbReference type="ARBA" id="ARBA00022448"/>
    </source>
</evidence>
<accession>A0A645CAL1</accession>
<evidence type="ECO:0000256" key="4">
    <source>
        <dbReference type="ARBA" id="ARBA00022982"/>
    </source>
</evidence>
<evidence type="ECO:0000256" key="7">
    <source>
        <dbReference type="SAM" id="Phobius"/>
    </source>
</evidence>
<reference evidence="9" key="1">
    <citation type="submission" date="2019-08" db="EMBL/GenBank/DDBJ databases">
        <authorList>
            <person name="Kucharzyk K."/>
            <person name="Murdoch R.W."/>
            <person name="Higgins S."/>
            <person name="Loffler F."/>
        </authorList>
    </citation>
    <scope>NUCLEOTIDE SEQUENCE</scope>
</reference>
<feature type="transmembrane region" description="Helical" evidence="7">
    <location>
        <begin position="6"/>
        <end position="26"/>
    </location>
</feature>
<dbReference type="InterPro" id="IPR051684">
    <property type="entry name" value="Electron_Trans/Redox"/>
</dbReference>
<dbReference type="AlphaFoldDB" id="A0A645CAL1"/>